<name>M2Q1N6_9FIRM</name>
<reference evidence="2 3" key="1">
    <citation type="submission" date="2013-02" db="EMBL/GenBank/DDBJ databases">
        <title>The Genome Sequence of Lactobacillus catenaformis F0143.</title>
        <authorList>
            <consortium name="The Broad Institute Genome Sequencing Platform"/>
            <person name="Earl A."/>
            <person name="Ward D."/>
            <person name="Feldgarden M."/>
            <person name="Gevers D."/>
            <person name="Izard J."/>
            <person name="Blanton J.M."/>
            <person name="Mathney J."/>
            <person name="Dewhirst F.E."/>
            <person name="Young S.K."/>
            <person name="Zeng Q."/>
            <person name="Gargeya S."/>
            <person name="Fitzgerald M."/>
            <person name="Haas B."/>
            <person name="Abouelleil A."/>
            <person name="Alvarado L."/>
            <person name="Arachchi H.M."/>
            <person name="Berlin A."/>
            <person name="Chapman S.B."/>
            <person name="Gearin G."/>
            <person name="Goldberg J."/>
            <person name="Griggs A."/>
            <person name="Gujja S."/>
            <person name="Hansen M."/>
            <person name="Heiman D."/>
            <person name="Howarth C."/>
            <person name="Larimer J."/>
            <person name="Lui A."/>
            <person name="MacDonald P.J.P."/>
            <person name="McCowen C."/>
            <person name="Montmayeur A."/>
            <person name="Murphy C."/>
            <person name="Neiman D."/>
            <person name="Pearson M."/>
            <person name="Priest M."/>
            <person name="Roberts A."/>
            <person name="Saif S."/>
            <person name="Shea T."/>
            <person name="Sisk P."/>
            <person name="Stolte C."/>
            <person name="Sykes S."/>
            <person name="Wortman J."/>
            <person name="Nusbaum C."/>
            <person name="Birren B."/>
        </authorList>
    </citation>
    <scope>NUCLEOTIDE SEQUENCE [LARGE SCALE GENOMIC DNA]</scope>
    <source>
        <strain evidence="2 3">OT 569</strain>
    </source>
</reference>
<sequence>MTKSLSLIMNIIGFAPIIILLISIIFNLEKKYWLSLFGIDIIMQLGLIIYI</sequence>
<organism evidence="2 3">
    <name type="scientific">Eggerthia catenaformis OT 569 = DSM 20559</name>
    <dbReference type="NCBI Taxonomy" id="999415"/>
    <lineage>
        <taxon>Bacteria</taxon>
        <taxon>Bacillati</taxon>
        <taxon>Bacillota</taxon>
        <taxon>Erysipelotrichia</taxon>
        <taxon>Erysipelotrichales</taxon>
        <taxon>Coprobacillaceae</taxon>
        <taxon>Eggerthia</taxon>
    </lineage>
</organism>
<comment type="caution">
    <text evidence="2">The sequence shown here is derived from an EMBL/GenBank/DDBJ whole genome shotgun (WGS) entry which is preliminary data.</text>
</comment>
<keyword evidence="1" id="KW-1133">Transmembrane helix</keyword>
<proteinExistence type="predicted"/>
<dbReference type="EMBL" id="AGEJ01000024">
    <property type="protein sequence ID" value="EMD16191.1"/>
    <property type="molecule type" value="Genomic_DNA"/>
</dbReference>
<evidence type="ECO:0000313" key="2">
    <source>
        <dbReference type="EMBL" id="EMD16191.1"/>
    </source>
</evidence>
<evidence type="ECO:0000256" key="1">
    <source>
        <dbReference type="SAM" id="Phobius"/>
    </source>
</evidence>
<feature type="transmembrane region" description="Helical" evidence="1">
    <location>
        <begin position="32"/>
        <end position="50"/>
    </location>
</feature>
<keyword evidence="1" id="KW-0472">Membrane</keyword>
<protein>
    <submittedName>
        <fullName evidence="2">Uncharacterized protein</fullName>
    </submittedName>
</protein>
<dbReference type="Proteomes" id="UP000011758">
    <property type="component" value="Unassembled WGS sequence"/>
</dbReference>
<evidence type="ECO:0000313" key="3">
    <source>
        <dbReference type="Proteomes" id="UP000011758"/>
    </source>
</evidence>
<feature type="transmembrane region" description="Helical" evidence="1">
    <location>
        <begin position="7"/>
        <end position="26"/>
    </location>
</feature>
<accession>M2Q1N6</accession>
<keyword evidence="1" id="KW-0812">Transmembrane</keyword>
<keyword evidence="3" id="KW-1185">Reference proteome</keyword>
<dbReference type="STRING" id="999415.HMPREF9943_01594"/>
<dbReference type="BioCyc" id="ECAT999415-HMP:GTTI-1649-MONOMER"/>
<gene>
    <name evidence="2" type="ORF">HMPREF9943_01594</name>
</gene>
<dbReference type="AlphaFoldDB" id="M2Q1N6"/>